<dbReference type="AlphaFoldDB" id="A0AAD9K893"/>
<evidence type="ECO:0000313" key="1">
    <source>
        <dbReference type="EMBL" id="KAK2166250.1"/>
    </source>
</evidence>
<organism evidence="1 2">
    <name type="scientific">Paralvinella palmiformis</name>
    <dbReference type="NCBI Taxonomy" id="53620"/>
    <lineage>
        <taxon>Eukaryota</taxon>
        <taxon>Metazoa</taxon>
        <taxon>Spiralia</taxon>
        <taxon>Lophotrochozoa</taxon>
        <taxon>Annelida</taxon>
        <taxon>Polychaeta</taxon>
        <taxon>Sedentaria</taxon>
        <taxon>Canalipalpata</taxon>
        <taxon>Terebellida</taxon>
        <taxon>Terebelliformia</taxon>
        <taxon>Alvinellidae</taxon>
        <taxon>Paralvinella</taxon>
    </lineage>
</organism>
<accession>A0AAD9K893</accession>
<keyword evidence="2" id="KW-1185">Reference proteome</keyword>
<protein>
    <submittedName>
        <fullName evidence="1">Uncharacterized protein</fullName>
    </submittedName>
</protein>
<gene>
    <name evidence="1" type="ORF">LSH36_40g04006</name>
</gene>
<reference evidence="1" key="1">
    <citation type="journal article" date="2023" name="Mol. Biol. Evol.">
        <title>Third-Generation Sequencing Reveals the Adaptive Role of the Epigenome in Three Deep-Sea Polychaetes.</title>
        <authorList>
            <person name="Perez M."/>
            <person name="Aroh O."/>
            <person name="Sun Y."/>
            <person name="Lan Y."/>
            <person name="Juniper S.K."/>
            <person name="Young C.R."/>
            <person name="Angers B."/>
            <person name="Qian P.Y."/>
        </authorList>
    </citation>
    <scope>NUCLEOTIDE SEQUENCE</scope>
    <source>
        <strain evidence="1">P08H-3</strain>
    </source>
</reference>
<dbReference type="EMBL" id="JAODUP010000040">
    <property type="protein sequence ID" value="KAK2166250.1"/>
    <property type="molecule type" value="Genomic_DNA"/>
</dbReference>
<comment type="caution">
    <text evidence="1">The sequence shown here is derived from an EMBL/GenBank/DDBJ whole genome shotgun (WGS) entry which is preliminary data.</text>
</comment>
<sequence>MYQLHIPVRLQKLEKLDKKAKVSASTRKHIGTTYFVEGTTANEVCVYITKSQKNEFGLWLLQIAKHGDTSIMTSSDDVDSGNYETVKDSKYVLQDGVRYVALHYSGADVELVL</sequence>
<evidence type="ECO:0000313" key="2">
    <source>
        <dbReference type="Proteomes" id="UP001208570"/>
    </source>
</evidence>
<dbReference type="Proteomes" id="UP001208570">
    <property type="component" value="Unassembled WGS sequence"/>
</dbReference>
<proteinExistence type="predicted"/>
<name>A0AAD9K893_9ANNE</name>